<comment type="similarity">
    <text evidence="1 2">Belongs to the small heat shock protein (HSP20) family.</text>
</comment>
<dbReference type="InterPro" id="IPR031107">
    <property type="entry name" value="Small_HSP"/>
</dbReference>
<evidence type="ECO:0000256" key="2">
    <source>
        <dbReference type="RuleBase" id="RU003616"/>
    </source>
</evidence>
<dbReference type="InterPro" id="IPR008978">
    <property type="entry name" value="HSP20-like_chaperone"/>
</dbReference>
<organism evidence="4">
    <name type="scientific">Leptolyngbya sp. NK1-12</name>
    <dbReference type="NCBI Taxonomy" id="2547451"/>
    <lineage>
        <taxon>Bacteria</taxon>
        <taxon>Bacillati</taxon>
        <taxon>Cyanobacteriota</taxon>
        <taxon>Cyanophyceae</taxon>
        <taxon>Leptolyngbyales</taxon>
        <taxon>Leptolyngbyaceae</taxon>
        <taxon>Leptolyngbya group</taxon>
        <taxon>Leptolyngbya</taxon>
    </lineage>
</organism>
<dbReference type="CDD" id="cd06464">
    <property type="entry name" value="ACD_sHsps-like"/>
    <property type="match status" value="1"/>
</dbReference>
<evidence type="ECO:0000259" key="3">
    <source>
        <dbReference type="PROSITE" id="PS01031"/>
    </source>
</evidence>
<dbReference type="SUPFAM" id="SSF49764">
    <property type="entry name" value="HSP20-like chaperones"/>
    <property type="match status" value="1"/>
</dbReference>
<name>A0AA96WLF8_9CYAN</name>
<dbReference type="Gene3D" id="2.60.40.790">
    <property type="match status" value="1"/>
</dbReference>
<evidence type="ECO:0000256" key="1">
    <source>
        <dbReference type="PROSITE-ProRule" id="PRU00285"/>
    </source>
</evidence>
<dbReference type="PANTHER" id="PTHR11527">
    <property type="entry name" value="HEAT-SHOCK PROTEIN 20 FAMILY MEMBER"/>
    <property type="match status" value="1"/>
</dbReference>
<protein>
    <submittedName>
        <fullName evidence="4">Hsp20/alpha crystallin family protein</fullName>
    </submittedName>
</protein>
<reference evidence="4" key="1">
    <citation type="submission" date="2020-05" db="EMBL/GenBank/DDBJ databases">
        <authorList>
            <person name="Zhu T."/>
            <person name="Keshari N."/>
            <person name="Lu X."/>
        </authorList>
    </citation>
    <scope>NUCLEOTIDE SEQUENCE</scope>
    <source>
        <strain evidence="4">NK1-12</strain>
    </source>
</reference>
<dbReference type="PROSITE" id="PS01031">
    <property type="entry name" value="SHSP"/>
    <property type="match status" value="1"/>
</dbReference>
<dbReference type="EMBL" id="CP053586">
    <property type="protein sequence ID" value="WNZ26810.1"/>
    <property type="molecule type" value="Genomic_DNA"/>
</dbReference>
<dbReference type="InterPro" id="IPR002068">
    <property type="entry name" value="A-crystallin/Hsp20_dom"/>
</dbReference>
<sequence length="174" mass="19998">MRWQPFDLTWQPFERMEVLRRQLDQVFDEFTGASSEREAVWYPAIELMDTPENLVLRAQLPGLDRNRLNIQVTRDAVLIEGEYPQPQQSESQQWLRSEFAYGKFRRLISLPATIENDRVRADFHDGILSLTLPKTEQERRRVVKVNLGEFANSASTATLEAASEPVPNGGNHGS</sequence>
<dbReference type="AlphaFoldDB" id="A0AA96WLF8"/>
<proteinExistence type="inferred from homology"/>
<accession>A0AA96WLF8</accession>
<dbReference type="Pfam" id="PF00011">
    <property type="entry name" value="HSP20"/>
    <property type="match status" value="1"/>
</dbReference>
<evidence type="ECO:0000313" key="4">
    <source>
        <dbReference type="EMBL" id="WNZ26810.1"/>
    </source>
</evidence>
<feature type="domain" description="SHSP" evidence="3">
    <location>
        <begin position="36"/>
        <end position="148"/>
    </location>
</feature>
<gene>
    <name evidence="4" type="ORF">HJG54_26350</name>
</gene>